<dbReference type="EnsemblMetazoa" id="XM_016804273.1">
    <property type="protein sequence ID" value="XP_016659762.1"/>
    <property type="gene ID" value="LOC107883712"/>
</dbReference>
<evidence type="ECO:0000259" key="1">
    <source>
        <dbReference type="Pfam" id="PF12017"/>
    </source>
</evidence>
<feature type="domain" description="Transposable element P transposase-like RNase H" evidence="2">
    <location>
        <begin position="167"/>
        <end position="245"/>
    </location>
</feature>
<feature type="domain" description="THAP9-like helix-turn-helix" evidence="1">
    <location>
        <begin position="102"/>
        <end position="160"/>
    </location>
</feature>
<evidence type="ECO:0000259" key="2">
    <source>
        <dbReference type="Pfam" id="PF21787"/>
    </source>
</evidence>
<sequence length="256" mass="29495">MVTCGYCSGFWKLFSSSSVSPRKVSCSSSRFGDLSESDFSTPQRSKRNFQFVQTTVSELRQKNKCLVQKCHRLEQKICELNMIIKDQNDRLLQTISAADNCKALRSDIIEYIVAGKRPNTYSEEIRKCSVTLQYYSPKAYMYVREKFNNTLPHPRTLSRWYMAIDGKPGFTKESFDTLADFAKTKVVQCNLVIDEMSIRKQVEMDSNRNVYIIFVDLGVTSTENTDTNIQEAKNALVFILVGINGYLLEVTNWFFF</sequence>
<dbReference type="InterPro" id="IPR048365">
    <property type="entry name" value="TNP-like_RNaseH_N"/>
</dbReference>
<accession>A0A8R2D4X2</accession>
<name>A0A8R2D4X2_ACYPI</name>
<keyword evidence="4" id="KW-1185">Reference proteome</keyword>
<dbReference type="Pfam" id="PF12017">
    <property type="entry name" value="Tnp_P_element"/>
    <property type="match status" value="1"/>
</dbReference>
<dbReference type="GeneID" id="107883712"/>
<proteinExistence type="predicted"/>
<dbReference type="KEGG" id="api:107883712"/>
<evidence type="ECO:0000313" key="3">
    <source>
        <dbReference type="EnsemblMetazoa" id="XP_016659762.1"/>
    </source>
</evidence>
<dbReference type="Pfam" id="PF21787">
    <property type="entry name" value="TNP-like_RNaseH_N"/>
    <property type="match status" value="1"/>
</dbReference>
<reference evidence="3" key="2">
    <citation type="submission" date="2022-06" db="UniProtKB">
        <authorList>
            <consortium name="EnsemblMetazoa"/>
        </authorList>
    </citation>
    <scope>IDENTIFICATION</scope>
</reference>
<dbReference type="OrthoDB" id="10070386at2759"/>
<dbReference type="RefSeq" id="XP_016659762.1">
    <property type="nucleotide sequence ID" value="XM_016804273.1"/>
</dbReference>
<evidence type="ECO:0000313" key="4">
    <source>
        <dbReference type="Proteomes" id="UP000007819"/>
    </source>
</evidence>
<organism evidence="3 4">
    <name type="scientific">Acyrthosiphon pisum</name>
    <name type="common">Pea aphid</name>
    <dbReference type="NCBI Taxonomy" id="7029"/>
    <lineage>
        <taxon>Eukaryota</taxon>
        <taxon>Metazoa</taxon>
        <taxon>Ecdysozoa</taxon>
        <taxon>Arthropoda</taxon>
        <taxon>Hexapoda</taxon>
        <taxon>Insecta</taxon>
        <taxon>Pterygota</taxon>
        <taxon>Neoptera</taxon>
        <taxon>Paraneoptera</taxon>
        <taxon>Hemiptera</taxon>
        <taxon>Sternorrhyncha</taxon>
        <taxon>Aphidomorpha</taxon>
        <taxon>Aphidoidea</taxon>
        <taxon>Aphididae</taxon>
        <taxon>Macrosiphini</taxon>
        <taxon>Acyrthosiphon</taxon>
    </lineage>
</organism>
<dbReference type="AlphaFoldDB" id="A0A8R2D4X2"/>
<reference evidence="4" key="1">
    <citation type="submission" date="2010-06" db="EMBL/GenBank/DDBJ databases">
        <authorList>
            <person name="Jiang H."/>
            <person name="Abraham K."/>
            <person name="Ali S."/>
            <person name="Alsbrooks S.L."/>
            <person name="Anim B.N."/>
            <person name="Anosike U.S."/>
            <person name="Attaway T."/>
            <person name="Bandaranaike D.P."/>
            <person name="Battles P.K."/>
            <person name="Bell S.N."/>
            <person name="Bell A.V."/>
            <person name="Beltran B."/>
            <person name="Bickham C."/>
            <person name="Bustamante Y."/>
            <person name="Caleb T."/>
            <person name="Canada A."/>
            <person name="Cardenas V."/>
            <person name="Carter K."/>
            <person name="Chacko J."/>
            <person name="Chandrabose M.N."/>
            <person name="Chavez D."/>
            <person name="Chavez A."/>
            <person name="Chen L."/>
            <person name="Chu H.-S."/>
            <person name="Claassen K.J."/>
            <person name="Cockrell R."/>
            <person name="Collins M."/>
            <person name="Cooper J.A."/>
            <person name="Cree A."/>
            <person name="Curry S.M."/>
            <person name="Da Y."/>
            <person name="Dao M.D."/>
            <person name="Das B."/>
            <person name="Davila M.-L."/>
            <person name="Davy-Carroll L."/>
            <person name="Denson S."/>
            <person name="Dinh H."/>
            <person name="Ebong V.E."/>
            <person name="Edwards J.R."/>
            <person name="Egan A."/>
            <person name="El-Daye J."/>
            <person name="Escobedo L."/>
            <person name="Fernandez S."/>
            <person name="Fernando P.R."/>
            <person name="Flagg N."/>
            <person name="Forbes L.D."/>
            <person name="Fowler R.G."/>
            <person name="Fu Q."/>
            <person name="Gabisi R.A."/>
            <person name="Ganer J."/>
            <person name="Garbino Pronczuk A."/>
            <person name="Garcia R.M."/>
            <person name="Garner T."/>
            <person name="Garrett T.E."/>
            <person name="Gonzalez D.A."/>
            <person name="Hamid H."/>
            <person name="Hawkins E.S."/>
            <person name="Hirani K."/>
            <person name="Hogues M.E."/>
            <person name="Hollins B."/>
            <person name="Hsiao C.-H."/>
            <person name="Jabil R."/>
            <person name="James M.L."/>
            <person name="Jhangiani S.N."/>
            <person name="Johnson B."/>
            <person name="Johnson Q."/>
            <person name="Joshi V."/>
            <person name="Kalu J.B."/>
            <person name="Kam C."/>
            <person name="Kashfia A."/>
            <person name="Keebler J."/>
            <person name="Kisamo H."/>
            <person name="Kovar C.L."/>
            <person name="Lago L.A."/>
            <person name="Lai C.-Y."/>
            <person name="Laidlaw J."/>
            <person name="Lara F."/>
            <person name="Le T.-K."/>
            <person name="Lee S.L."/>
            <person name="Legall F.H."/>
            <person name="Lemon S.J."/>
            <person name="Lewis L.R."/>
            <person name="Li B."/>
            <person name="Liu Y."/>
            <person name="Liu Y.-S."/>
            <person name="Lopez J."/>
            <person name="Lozado R.J."/>
            <person name="Lu J."/>
            <person name="Madu R.C."/>
            <person name="Maheshwari M."/>
            <person name="Maheshwari R."/>
            <person name="Malloy K."/>
            <person name="Martinez E."/>
            <person name="Mathew T."/>
            <person name="Mercado I.C."/>
            <person name="Mercado C."/>
            <person name="Meyer B."/>
            <person name="Montgomery K."/>
            <person name="Morgan M.B."/>
            <person name="Munidasa M."/>
            <person name="Nazareth L.V."/>
            <person name="Nelson J."/>
            <person name="Ng B.M."/>
            <person name="Nguyen N.B."/>
            <person name="Nguyen P.Q."/>
            <person name="Nguyen T."/>
            <person name="Obregon M."/>
            <person name="Okwuonu G.O."/>
            <person name="Onwere C.G."/>
            <person name="Orozco G."/>
            <person name="Parra A."/>
            <person name="Patel S."/>
            <person name="Patil S."/>
            <person name="Perez A."/>
            <person name="Perez Y."/>
            <person name="Pham C."/>
            <person name="Primus E.L."/>
            <person name="Pu L.-L."/>
            <person name="Puazo M."/>
            <person name="Qin X."/>
            <person name="Quiroz J.B."/>
            <person name="Reese J."/>
            <person name="Richards S."/>
            <person name="Rives C.M."/>
            <person name="Robberts R."/>
            <person name="Ruiz S.J."/>
            <person name="Ruiz M.J."/>
            <person name="Santibanez J."/>
            <person name="Schneider B.W."/>
            <person name="Sisson I."/>
            <person name="Smith M."/>
            <person name="Sodergren E."/>
            <person name="Song X.-Z."/>
            <person name="Song B.B."/>
            <person name="Summersgill H."/>
            <person name="Thelus R."/>
            <person name="Thornton R.D."/>
            <person name="Trejos Z.Y."/>
            <person name="Usmani K."/>
            <person name="Vattathil S."/>
            <person name="Villasana D."/>
            <person name="Walker D.L."/>
            <person name="Wang S."/>
            <person name="Wang K."/>
            <person name="White C.S."/>
            <person name="Williams A.C."/>
            <person name="Williamson J."/>
            <person name="Wilson K."/>
            <person name="Woghiren I.O."/>
            <person name="Woodworth J.R."/>
            <person name="Worley K.C."/>
            <person name="Wright R.A."/>
            <person name="Wu W."/>
            <person name="Young L."/>
            <person name="Zhang L."/>
            <person name="Zhang J."/>
            <person name="Zhu Y."/>
            <person name="Muzny D.M."/>
            <person name="Weinstock G."/>
            <person name="Gibbs R.A."/>
        </authorList>
    </citation>
    <scope>NUCLEOTIDE SEQUENCE [LARGE SCALE GENOMIC DNA]</scope>
    <source>
        <strain evidence="4">LSR1</strain>
    </source>
</reference>
<dbReference type="Proteomes" id="UP000007819">
    <property type="component" value="Chromosome X"/>
</dbReference>
<protein>
    <submittedName>
        <fullName evidence="3">Uncharacterized protein</fullName>
    </submittedName>
</protein>
<dbReference type="InterPro" id="IPR021896">
    <property type="entry name" value="THAP9-like_HTH"/>
</dbReference>